<reference evidence="1" key="1">
    <citation type="submission" date="2014-05" db="EMBL/GenBank/DDBJ databases">
        <authorList>
            <person name="Chronopoulou M."/>
        </authorList>
    </citation>
    <scope>NUCLEOTIDE SEQUENCE</scope>
    <source>
        <tissue evidence="1">Whole organism</tissue>
    </source>
</reference>
<evidence type="ECO:0000313" key="1">
    <source>
        <dbReference type="EMBL" id="CDW32437.1"/>
    </source>
</evidence>
<name>A0A0K2U3E3_LEPSM</name>
<sequence>MATFIINHSLDTPLVGHATLMTNSSDKLSRAATMDDLSESVFGCEVLLAFLPKVPHTEKSCEFISGEEMGHISLNQNQIK</sequence>
<organism evidence="1">
    <name type="scientific">Lepeophtheirus salmonis</name>
    <name type="common">Salmon louse</name>
    <name type="synonym">Caligus salmonis</name>
    <dbReference type="NCBI Taxonomy" id="72036"/>
    <lineage>
        <taxon>Eukaryota</taxon>
        <taxon>Metazoa</taxon>
        <taxon>Ecdysozoa</taxon>
        <taxon>Arthropoda</taxon>
        <taxon>Crustacea</taxon>
        <taxon>Multicrustacea</taxon>
        <taxon>Hexanauplia</taxon>
        <taxon>Copepoda</taxon>
        <taxon>Siphonostomatoida</taxon>
        <taxon>Caligidae</taxon>
        <taxon>Lepeophtheirus</taxon>
    </lineage>
</organism>
<proteinExistence type="predicted"/>
<dbReference type="EMBL" id="HACA01015076">
    <property type="protein sequence ID" value="CDW32437.1"/>
    <property type="molecule type" value="Transcribed_RNA"/>
</dbReference>
<protein>
    <submittedName>
        <fullName evidence="1">Uncharacterized protein</fullName>
    </submittedName>
</protein>
<dbReference type="AlphaFoldDB" id="A0A0K2U3E3"/>
<accession>A0A0K2U3E3</accession>